<feature type="domain" description="HTH lysR-type" evidence="5">
    <location>
        <begin position="1"/>
        <end position="60"/>
    </location>
</feature>
<dbReference type="InterPro" id="IPR036390">
    <property type="entry name" value="WH_DNA-bd_sf"/>
</dbReference>
<organism evidence="6 7">
    <name type="scientific">Brevibacillus ruminantium</name>
    <dbReference type="NCBI Taxonomy" id="2950604"/>
    <lineage>
        <taxon>Bacteria</taxon>
        <taxon>Bacillati</taxon>
        <taxon>Bacillota</taxon>
        <taxon>Bacilli</taxon>
        <taxon>Bacillales</taxon>
        <taxon>Paenibacillaceae</taxon>
        <taxon>Brevibacillus</taxon>
    </lineage>
</organism>
<dbReference type="InterPro" id="IPR005119">
    <property type="entry name" value="LysR_subst-bd"/>
</dbReference>
<dbReference type="Pfam" id="PF03466">
    <property type="entry name" value="LysR_substrate"/>
    <property type="match status" value="1"/>
</dbReference>
<dbReference type="InterPro" id="IPR000847">
    <property type="entry name" value="LysR_HTH_N"/>
</dbReference>
<dbReference type="Gene3D" id="1.10.10.10">
    <property type="entry name" value="Winged helix-like DNA-binding domain superfamily/Winged helix DNA-binding domain"/>
    <property type="match status" value="1"/>
</dbReference>
<dbReference type="InterPro" id="IPR036388">
    <property type="entry name" value="WH-like_DNA-bd_sf"/>
</dbReference>
<dbReference type="PANTHER" id="PTHR30126">
    <property type="entry name" value="HTH-TYPE TRANSCRIPTIONAL REGULATOR"/>
    <property type="match status" value="1"/>
</dbReference>
<keyword evidence="4" id="KW-0804">Transcription</keyword>
<dbReference type="Proteomes" id="UP001056500">
    <property type="component" value="Chromosome"/>
</dbReference>
<gene>
    <name evidence="6" type="ORF">NDK47_06980</name>
</gene>
<name>A0ABY4WIU8_9BACL</name>
<dbReference type="SUPFAM" id="SSF46785">
    <property type="entry name" value="Winged helix' DNA-binding domain"/>
    <property type="match status" value="1"/>
</dbReference>
<evidence type="ECO:0000256" key="2">
    <source>
        <dbReference type="ARBA" id="ARBA00023015"/>
    </source>
</evidence>
<dbReference type="PROSITE" id="PS50931">
    <property type="entry name" value="HTH_LYSR"/>
    <property type="match status" value="1"/>
</dbReference>
<dbReference type="EMBL" id="CP098755">
    <property type="protein sequence ID" value="USG67027.1"/>
    <property type="molecule type" value="Genomic_DNA"/>
</dbReference>
<dbReference type="PANTHER" id="PTHR30126:SF39">
    <property type="entry name" value="HTH-TYPE TRANSCRIPTIONAL REGULATOR CYSL"/>
    <property type="match status" value="1"/>
</dbReference>
<dbReference type="RefSeq" id="WP_251874131.1">
    <property type="nucleotide sequence ID" value="NZ_CP098755.1"/>
</dbReference>
<dbReference type="SUPFAM" id="SSF53850">
    <property type="entry name" value="Periplasmic binding protein-like II"/>
    <property type="match status" value="1"/>
</dbReference>
<evidence type="ECO:0000313" key="7">
    <source>
        <dbReference type="Proteomes" id="UP001056500"/>
    </source>
</evidence>
<evidence type="ECO:0000259" key="5">
    <source>
        <dbReference type="PROSITE" id="PS50931"/>
    </source>
</evidence>
<proteinExistence type="inferred from homology"/>
<accession>A0ABY4WIU8</accession>
<evidence type="ECO:0000256" key="1">
    <source>
        <dbReference type="ARBA" id="ARBA00009437"/>
    </source>
</evidence>
<sequence>MNISLLKMQIVELIGRHKKITAVADRLGLKQPTVTFHMKSLERELGVQLFEARSGKMYLTEAGEALCHYAVKINALASEAERVVQEFQSLKKGQLKIGASYVPGTYILPGIISSFSASFPNLSISLSVKTAPVIKDMLINHEIDLGVFSSEPFHMEALVAETLCEDEMVVIFSPSHPFARQKELTANMLAEVPFLFHSPESSTRAITLQWAQANGVELMPRMELDSLEAIKQMAMLGEGVSFLSRLAVEREAARGELVYRAIPQNHLKRYFSYAYNENRRQSIVLETFLERLRAGLS</sequence>
<dbReference type="Pfam" id="PF00126">
    <property type="entry name" value="HTH_1"/>
    <property type="match status" value="1"/>
</dbReference>
<reference evidence="6" key="1">
    <citation type="submission" date="2022-06" db="EMBL/GenBank/DDBJ databases">
        <title>Genome sequencing of Brevibacillus sp. BB3-R1.</title>
        <authorList>
            <person name="Heo J."/>
            <person name="Lee D."/>
            <person name="Won M."/>
            <person name="Han B.-H."/>
            <person name="Hong S.-B."/>
            <person name="Kwon S.-W."/>
        </authorList>
    </citation>
    <scope>NUCLEOTIDE SEQUENCE</scope>
    <source>
        <strain evidence="6">BB3-R1</strain>
    </source>
</reference>
<evidence type="ECO:0000256" key="3">
    <source>
        <dbReference type="ARBA" id="ARBA00023125"/>
    </source>
</evidence>
<protein>
    <submittedName>
        <fullName evidence="6">LysR family transcriptional regulator</fullName>
    </submittedName>
</protein>
<dbReference type="PRINTS" id="PR00039">
    <property type="entry name" value="HTHLYSR"/>
</dbReference>
<comment type="similarity">
    <text evidence="1">Belongs to the LysR transcriptional regulatory family.</text>
</comment>
<evidence type="ECO:0000256" key="4">
    <source>
        <dbReference type="ARBA" id="ARBA00023163"/>
    </source>
</evidence>
<keyword evidence="7" id="KW-1185">Reference proteome</keyword>
<dbReference type="Gene3D" id="3.40.190.290">
    <property type="match status" value="1"/>
</dbReference>
<keyword evidence="3" id="KW-0238">DNA-binding</keyword>
<keyword evidence="2" id="KW-0805">Transcription regulation</keyword>
<evidence type="ECO:0000313" key="6">
    <source>
        <dbReference type="EMBL" id="USG67027.1"/>
    </source>
</evidence>